<dbReference type="EnsemblMetazoa" id="SCAU009961-RA">
    <property type="protein sequence ID" value="SCAU009961-PA"/>
    <property type="gene ID" value="SCAU009961"/>
</dbReference>
<sequence>MEAHAANSLAEVREVLEKYLELFQQNSSIDFKYHLAPNSVVDWYGRTVRGANKIHDYLRHEVINQYEHVEFLEPEACSPIETKTSHMRTKVISTKPIDHVHPINRLPDMVPLKSYADSDVEDNDHLPISSSRLLHVAGGLKQTPEKSTSTLTLADLTPPSSAVKEKESCSRETDEETAGNNNDDDSKVTRRQRLKRTHTGHFSYLKRLPTAPSTSKRAKDVAGGIRTLLDDSSSEEDELEVMEALYTPLRYLEVKGVIRIQPKAGGGKQRSALWRDRSQLETRIRISYRRKLEDNQLQFALIIYESLNAAVPTTPTRRNLMSHFSLTVDEAESASATLEGQQIEETVIEPILTVPAMTAMTPESTNLFGSEEDPLQEESSLEALSVANLRTPTKFTHTPPATPKRKPRSLMGTASGLKRLNNSPQQAPTPKRSAARSLRL</sequence>
<gene>
    <name evidence="2" type="primary">106088660</name>
</gene>
<dbReference type="OrthoDB" id="8195095at2759"/>
<feature type="region of interest" description="Disordered" evidence="1">
    <location>
        <begin position="389"/>
        <end position="440"/>
    </location>
</feature>
<evidence type="ECO:0000313" key="2">
    <source>
        <dbReference type="EnsemblMetazoa" id="SCAU009961-PA"/>
    </source>
</evidence>
<feature type="region of interest" description="Disordered" evidence="1">
    <location>
        <begin position="139"/>
        <end position="200"/>
    </location>
</feature>
<feature type="compositionally biased region" description="Basic and acidic residues" evidence="1">
    <location>
        <begin position="163"/>
        <end position="172"/>
    </location>
</feature>
<feature type="compositionally biased region" description="Basic residues" evidence="1">
    <location>
        <begin position="189"/>
        <end position="199"/>
    </location>
</feature>
<keyword evidence="3" id="KW-1185">Reference proteome</keyword>
<dbReference type="AlphaFoldDB" id="A0A1I8PPH8"/>
<accession>A0A1I8PPH8</accession>
<dbReference type="Proteomes" id="UP000095300">
    <property type="component" value="Unassembled WGS sequence"/>
</dbReference>
<reference evidence="2" key="1">
    <citation type="submission" date="2020-05" db="UniProtKB">
        <authorList>
            <consortium name="EnsemblMetazoa"/>
        </authorList>
    </citation>
    <scope>IDENTIFICATION</scope>
    <source>
        <strain evidence="2">USDA</strain>
    </source>
</reference>
<dbReference type="VEuPathDB" id="VectorBase:SCAU009961"/>
<proteinExistence type="predicted"/>
<organism evidence="2 3">
    <name type="scientific">Stomoxys calcitrans</name>
    <name type="common">Stable fly</name>
    <name type="synonym">Conops calcitrans</name>
    <dbReference type="NCBI Taxonomy" id="35570"/>
    <lineage>
        <taxon>Eukaryota</taxon>
        <taxon>Metazoa</taxon>
        <taxon>Ecdysozoa</taxon>
        <taxon>Arthropoda</taxon>
        <taxon>Hexapoda</taxon>
        <taxon>Insecta</taxon>
        <taxon>Pterygota</taxon>
        <taxon>Neoptera</taxon>
        <taxon>Endopterygota</taxon>
        <taxon>Diptera</taxon>
        <taxon>Brachycera</taxon>
        <taxon>Muscomorpha</taxon>
        <taxon>Muscoidea</taxon>
        <taxon>Muscidae</taxon>
        <taxon>Stomoxys</taxon>
    </lineage>
</organism>
<evidence type="ECO:0000256" key="1">
    <source>
        <dbReference type="SAM" id="MobiDB-lite"/>
    </source>
</evidence>
<name>A0A1I8PPH8_STOCA</name>
<protein>
    <submittedName>
        <fullName evidence="2">Uncharacterized protein</fullName>
    </submittedName>
</protein>
<evidence type="ECO:0000313" key="3">
    <source>
        <dbReference type="Proteomes" id="UP000095300"/>
    </source>
</evidence>